<keyword evidence="5" id="KW-0812">Transmembrane</keyword>
<dbReference type="RefSeq" id="WP_159797559.1">
    <property type="nucleotide sequence ID" value="NZ_WTYM01000058.1"/>
</dbReference>
<reference evidence="9 10" key="1">
    <citation type="submission" date="2019-12" db="EMBL/GenBank/DDBJ databases">
        <title>Genomic-based taxomic classification of the family Erythrobacteraceae.</title>
        <authorList>
            <person name="Xu L."/>
        </authorList>
    </citation>
    <scope>NUCLEOTIDE SEQUENCE [LARGE SCALE GENOMIC DNA]</scope>
    <source>
        <strain evidence="9 10">MCCC 1K01500</strain>
    </source>
</reference>
<evidence type="ECO:0000256" key="5">
    <source>
        <dbReference type="ARBA" id="ARBA00022692"/>
    </source>
</evidence>
<organism evidence="9 10">
    <name type="scientific">Croceibacterium salegens</name>
    <dbReference type="NCBI Taxonomy" id="1737568"/>
    <lineage>
        <taxon>Bacteria</taxon>
        <taxon>Pseudomonadati</taxon>
        <taxon>Pseudomonadota</taxon>
        <taxon>Alphaproteobacteria</taxon>
        <taxon>Sphingomonadales</taxon>
        <taxon>Erythrobacteraceae</taxon>
        <taxon>Croceibacterium</taxon>
    </lineage>
</organism>
<dbReference type="PANTHER" id="PTHR30026:SF20">
    <property type="entry name" value="OUTER MEMBRANE PROTEIN TOLC"/>
    <property type="match status" value="1"/>
</dbReference>
<evidence type="ECO:0000256" key="7">
    <source>
        <dbReference type="ARBA" id="ARBA00023237"/>
    </source>
</evidence>
<comment type="subcellular location">
    <subcellularLocation>
        <location evidence="1">Cell outer membrane</location>
    </subcellularLocation>
</comment>
<keyword evidence="7" id="KW-0998">Cell outer membrane</keyword>
<feature type="signal peptide" evidence="8">
    <location>
        <begin position="1"/>
        <end position="21"/>
    </location>
</feature>
<dbReference type="EMBL" id="WTYM01000058">
    <property type="protein sequence ID" value="MXO60951.1"/>
    <property type="molecule type" value="Genomic_DNA"/>
</dbReference>
<dbReference type="Proteomes" id="UP000433652">
    <property type="component" value="Unassembled WGS sequence"/>
</dbReference>
<feature type="chain" id="PRO_5026125077" evidence="8">
    <location>
        <begin position="22"/>
        <end position="409"/>
    </location>
</feature>
<evidence type="ECO:0000256" key="2">
    <source>
        <dbReference type="ARBA" id="ARBA00007613"/>
    </source>
</evidence>
<accession>A0A6I4SY60</accession>
<keyword evidence="10" id="KW-1185">Reference proteome</keyword>
<proteinExistence type="inferred from homology"/>
<evidence type="ECO:0000313" key="10">
    <source>
        <dbReference type="Proteomes" id="UP000433652"/>
    </source>
</evidence>
<keyword evidence="6" id="KW-0472">Membrane</keyword>
<sequence length="409" mass="44684">MRKTIGGGLLVALLTANAVQAQQVTYDEALNAAVSDQPLVRTSELRLEARREVADAADELPDPRIRTGLRNIPITGPDAFDPVMMTMFEVGIEQEIPNLAERRARAGLASADIEWAAAELSHARHMARIGAGQAWIALAFAQRSETVASEALVEIARTVPLASSSVAAGNARPGESLEVRRAVLEVEDALTRIQAEEEAAQARLARYIAIAHATASGEIPSADVDERWLRSILEYNPEIILADAQVLRAEAAVDMARSELRPDFSVGASYGVRDGQYGDLFSVMGTVTLPLFRGRRQEPRISAASSEAASARQARADMLRALEARFEEDLAAWRSAYRQWQRATEEMLPLAESRVELERASFAAGRAELLDVIDAIKALALLRIEILNREQATVAAAVNLRLTYTEHER</sequence>
<evidence type="ECO:0000256" key="3">
    <source>
        <dbReference type="ARBA" id="ARBA00022448"/>
    </source>
</evidence>
<evidence type="ECO:0000313" key="9">
    <source>
        <dbReference type="EMBL" id="MXO60951.1"/>
    </source>
</evidence>
<dbReference type="GO" id="GO:0009279">
    <property type="term" value="C:cell outer membrane"/>
    <property type="evidence" value="ECO:0007669"/>
    <property type="project" value="UniProtKB-SubCell"/>
</dbReference>
<comment type="caution">
    <text evidence="9">The sequence shown here is derived from an EMBL/GenBank/DDBJ whole genome shotgun (WGS) entry which is preliminary data.</text>
</comment>
<name>A0A6I4SY60_9SPHN</name>
<evidence type="ECO:0000256" key="4">
    <source>
        <dbReference type="ARBA" id="ARBA00022452"/>
    </source>
</evidence>
<comment type="similarity">
    <text evidence="2">Belongs to the outer membrane factor (OMF) (TC 1.B.17) family.</text>
</comment>
<gene>
    <name evidence="9" type="ORF">GRI89_15515</name>
</gene>
<dbReference type="GO" id="GO:0015288">
    <property type="term" value="F:porin activity"/>
    <property type="evidence" value="ECO:0007669"/>
    <property type="project" value="TreeGrafter"/>
</dbReference>
<dbReference type="PANTHER" id="PTHR30026">
    <property type="entry name" value="OUTER MEMBRANE PROTEIN TOLC"/>
    <property type="match status" value="1"/>
</dbReference>
<keyword evidence="4" id="KW-1134">Transmembrane beta strand</keyword>
<protein>
    <submittedName>
        <fullName evidence="9">TolC family protein</fullName>
    </submittedName>
</protein>
<evidence type="ECO:0000256" key="6">
    <source>
        <dbReference type="ARBA" id="ARBA00023136"/>
    </source>
</evidence>
<dbReference type="InterPro" id="IPR051906">
    <property type="entry name" value="TolC-like"/>
</dbReference>
<dbReference type="GO" id="GO:0015562">
    <property type="term" value="F:efflux transmembrane transporter activity"/>
    <property type="evidence" value="ECO:0007669"/>
    <property type="project" value="InterPro"/>
</dbReference>
<keyword evidence="3" id="KW-0813">Transport</keyword>
<evidence type="ECO:0000256" key="1">
    <source>
        <dbReference type="ARBA" id="ARBA00004442"/>
    </source>
</evidence>
<keyword evidence="8" id="KW-0732">Signal</keyword>
<dbReference type="Gene3D" id="1.20.1600.10">
    <property type="entry name" value="Outer membrane efflux proteins (OEP)"/>
    <property type="match status" value="1"/>
</dbReference>
<dbReference type="InterPro" id="IPR003423">
    <property type="entry name" value="OMP_efflux"/>
</dbReference>
<dbReference type="OrthoDB" id="7616531at2"/>
<dbReference type="SUPFAM" id="SSF56954">
    <property type="entry name" value="Outer membrane efflux proteins (OEP)"/>
    <property type="match status" value="1"/>
</dbReference>
<dbReference type="GO" id="GO:1990281">
    <property type="term" value="C:efflux pump complex"/>
    <property type="evidence" value="ECO:0007669"/>
    <property type="project" value="TreeGrafter"/>
</dbReference>
<dbReference type="Pfam" id="PF02321">
    <property type="entry name" value="OEP"/>
    <property type="match status" value="1"/>
</dbReference>
<evidence type="ECO:0000256" key="8">
    <source>
        <dbReference type="SAM" id="SignalP"/>
    </source>
</evidence>
<dbReference type="AlphaFoldDB" id="A0A6I4SY60"/>